<comment type="caution">
    <text evidence="7">The sequence shown here is derived from an EMBL/GenBank/DDBJ whole genome shotgun (WGS) entry which is preliminary data.</text>
</comment>
<evidence type="ECO:0000256" key="6">
    <source>
        <dbReference type="ARBA" id="ARBA00049988"/>
    </source>
</evidence>
<dbReference type="InterPro" id="IPR010985">
    <property type="entry name" value="Ribbon_hlx_hlx"/>
</dbReference>
<evidence type="ECO:0000313" key="7">
    <source>
        <dbReference type="EMBL" id="MFC5508004.1"/>
    </source>
</evidence>
<dbReference type="Gene3D" id="1.20.5.780">
    <property type="entry name" value="Single helix bin"/>
    <property type="match status" value="1"/>
</dbReference>
<keyword evidence="1" id="KW-0678">Repressor</keyword>
<evidence type="ECO:0000256" key="1">
    <source>
        <dbReference type="ARBA" id="ARBA00022491"/>
    </source>
</evidence>
<keyword evidence="5" id="KW-0804">Transcription</keyword>
<keyword evidence="4" id="KW-0238">DNA-binding</keyword>
<evidence type="ECO:0000256" key="2">
    <source>
        <dbReference type="ARBA" id="ARBA00022649"/>
    </source>
</evidence>
<evidence type="ECO:0000256" key="3">
    <source>
        <dbReference type="ARBA" id="ARBA00023015"/>
    </source>
</evidence>
<evidence type="ECO:0000313" key="8">
    <source>
        <dbReference type="Proteomes" id="UP001596060"/>
    </source>
</evidence>
<dbReference type="Pfam" id="PF08681">
    <property type="entry name" value="TacA1"/>
    <property type="match status" value="1"/>
</dbReference>
<dbReference type="Proteomes" id="UP001596060">
    <property type="component" value="Unassembled WGS sequence"/>
</dbReference>
<reference evidence="8" key="1">
    <citation type="journal article" date="2019" name="Int. J. Syst. Evol. Microbiol.">
        <title>The Global Catalogue of Microorganisms (GCM) 10K type strain sequencing project: providing services to taxonomists for standard genome sequencing and annotation.</title>
        <authorList>
            <consortium name="The Broad Institute Genomics Platform"/>
            <consortium name="The Broad Institute Genome Sequencing Center for Infectious Disease"/>
            <person name="Wu L."/>
            <person name="Ma J."/>
        </authorList>
    </citation>
    <scope>NUCLEOTIDE SEQUENCE [LARGE SCALE GENOMIC DNA]</scope>
    <source>
        <strain evidence="8">CCUG 43117</strain>
    </source>
</reference>
<keyword evidence="8" id="KW-1185">Reference proteome</keyword>
<comment type="similarity">
    <text evidence="6">Belongs to the TacA antitoxin family.</text>
</comment>
<dbReference type="PANTHER" id="PTHR35401">
    <property type="entry name" value="COPG FAMILY HELIX-TURN-HELIX PROTEIN-RELATED-RELATED"/>
    <property type="match status" value="1"/>
</dbReference>
<dbReference type="EMBL" id="JBHSLU010000082">
    <property type="protein sequence ID" value="MFC5508004.1"/>
    <property type="molecule type" value="Genomic_DNA"/>
</dbReference>
<name>A0ABW0P5R3_9HYPH</name>
<keyword evidence="3" id="KW-0805">Transcription regulation</keyword>
<protein>
    <submittedName>
        <fullName evidence="7">DUF1778 domain-containing protein</fullName>
    </submittedName>
</protein>
<gene>
    <name evidence="7" type="ORF">ACFPN9_22450</name>
</gene>
<dbReference type="InterPro" id="IPR014795">
    <property type="entry name" value="TacA_1-like"/>
</dbReference>
<dbReference type="PANTHER" id="PTHR35401:SF1">
    <property type="entry name" value="CYTOPLASMIC PROTEIN"/>
    <property type="match status" value="1"/>
</dbReference>
<evidence type="ECO:0000256" key="5">
    <source>
        <dbReference type="ARBA" id="ARBA00023163"/>
    </source>
</evidence>
<sequence>MTRAATRKDHPLSMRLPEADIALIDRAAKLRGHSRTQFVRDSAVRAAEEAVMDSLSIRLSPADFEAFVAMLAKPAERVPAMAELLRRRAPWETTDNADRA</sequence>
<organism evidence="7 8">
    <name type="scientific">Bosea massiliensis</name>
    <dbReference type="NCBI Taxonomy" id="151419"/>
    <lineage>
        <taxon>Bacteria</taxon>
        <taxon>Pseudomonadati</taxon>
        <taxon>Pseudomonadota</taxon>
        <taxon>Alphaproteobacteria</taxon>
        <taxon>Hyphomicrobiales</taxon>
        <taxon>Boseaceae</taxon>
        <taxon>Bosea</taxon>
    </lineage>
</organism>
<dbReference type="RefSeq" id="WP_377817635.1">
    <property type="nucleotide sequence ID" value="NZ_JBHSLU010000082.1"/>
</dbReference>
<dbReference type="SUPFAM" id="SSF47598">
    <property type="entry name" value="Ribbon-helix-helix"/>
    <property type="match status" value="1"/>
</dbReference>
<proteinExistence type="inferred from homology"/>
<evidence type="ECO:0000256" key="4">
    <source>
        <dbReference type="ARBA" id="ARBA00023125"/>
    </source>
</evidence>
<keyword evidence="2" id="KW-1277">Toxin-antitoxin system</keyword>
<accession>A0ABW0P5R3</accession>